<dbReference type="PANTHER" id="PTHR35007:SF1">
    <property type="entry name" value="PILUS ASSEMBLY PROTEIN"/>
    <property type="match status" value="1"/>
</dbReference>
<organism evidence="8 9">
    <name type="scientific">Pseudonocardia kunmingensis</name>
    <dbReference type="NCBI Taxonomy" id="630975"/>
    <lineage>
        <taxon>Bacteria</taxon>
        <taxon>Bacillati</taxon>
        <taxon>Actinomycetota</taxon>
        <taxon>Actinomycetes</taxon>
        <taxon>Pseudonocardiales</taxon>
        <taxon>Pseudonocardiaceae</taxon>
        <taxon>Pseudonocardia</taxon>
    </lineage>
</organism>
<evidence type="ECO:0000313" key="8">
    <source>
        <dbReference type="EMBL" id="TQM06016.1"/>
    </source>
</evidence>
<comment type="caution">
    <text evidence="8">The sequence shown here is derived from an EMBL/GenBank/DDBJ whole genome shotgun (WGS) entry which is preliminary data.</text>
</comment>
<reference evidence="8 9" key="1">
    <citation type="submission" date="2019-06" db="EMBL/GenBank/DDBJ databases">
        <title>Sequencing the genomes of 1000 actinobacteria strains.</title>
        <authorList>
            <person name="Klenk H.-P."/>
        </authorList>
    </citation>
    <scope>NUCLEOTIDE SEQUENCE [LARGE SCALE GENOMIC DNA]</scope>
    <source>
        <strain evidence="8 9">DSM 45301</strain>
    </source>
</reference>
<dbReference type="InterPro" id="IPR018076">
    <property type="entry name" value="T2SS_GspF_dom"/>
</dbReference>
<dbReference type="GO" id="GO:0005886">
    <property type="term" value="C:plasma membrane"/>
    <property type="evidence" value="ECO:0007669"/>
    <property type="project" value="UniProtKB-SubCell"/>
</dbReference>
<gene>
    <name evidence="8" type="ORF">FB558_6246</name>
</gene>
<feature type="domain" description="Type II secretion system protein GspF" evidence="7">
    <location>
        <begin position="166"/>
        <end position="293"/>
    </location>
</feature>
<keyword evidence="2" id="KW-1003">Cell membrane</keyword>
<dbReference type="Proteomes" id="UP000315677">
    <property type="component" value="Unassembled WGS sequence"/>
</dbReference>
<evidence type="ECO:0000256" key="4">
    <source>
        <dbReference type="ARBA" id="ARBA00022989"/>
    </source>
</evidence>
<dbReference type="EMBL" id="VFPA01000004">
    <property type="protein sequence ID" value="TQM06016.1"/>
    <property type="molecule type" value="Genomic_DNA"/>
</dbReference>
<evidence type="ECO:0000256" key="3">
    <source>
        <dbReference type="ARBA" id="ARBA00022692"/>
    </source>
</evidence>
<evidence type="ECO:0000256" key="1">
    <source>
        <dbReference type="ARBA" id="ARBA00004651"/>
    </source>
</evidence>
<name>A0A543D9N3_9PSEU</name>
<sequence>MIVALALGCGWGIGLWALAVYGFPPRVSLGEALARAIPTPSIPPPTPPPLLDGVDAGWVDRVGRPFVGPMRSLGLPGTRLGRDLAVLGRATSGHLAQKAVLSLAGLLLPAIAQLVLALVGAAPGIELPVLAALVLAAAGFVAPDLGVRRDAAALRTGFRHALSGYLDLVWITLAGGAGVDSALGDCVAIGRGWAFDQIRRALDTARLTRVTPWATLRRLGEELDVTELAELAGTVSLAGTEGAKVRVSLGARAAAMRTRQITEAEGAAEAATERMSLPVMVLFLGFLTLIAFPALVQVLEGL</sequence>
<evidence type="ECO:0000313" key="9">
    <source>
        <dbReference type="Proteomes" id="UP000315677"/>
    </source>
</evidence>
<evidence type="ECO:0000256" key="6">
    <source>
        <dbReference type="SAM" id="Phobius"/>
    </source>
</evidence>
<keyword evidence="3 6" id="KW-0812">Transmembrane</keyword>
<proteinExistence type="predicted"/>
<feature type="transmembrane region" description="Helical" evidence="6">
    <location>
        <begin position="127"/>
        <end position="147"/>
    </location>
</feature>
<keyword evidence="4 6" id="KW-1133">Transmembrane helix</keyword>
<accession>A0A543D9N3</accession>
<dbReference type="RefSeq" id="WP_142059630.1">
    <property type="nucleotide sequence ID" value="NZ_VFPA01000004.1"/>
</dbReference>
<feature type="transmembrane region" description="Helical" evidence="6">
    <location>
        <begin position="99"/>
        <end position="121"/>
    </location>
</feature>
<comment type="subcellular location">
    <subcellularLocation>
        <location evidence="1">Cell membrane</location>
        <topology evidence="1">Multi-pass membrane protein</topology>
    </subcellularLocation>
</comment>
<protein>
    <submittedName>
        <fullName evidence="8">Type II secretion system (T2SS) protein F</fullName>
    </submittedName>
</protein>
<evidence type="ECO:0000259" key="7">
    <source>
        <dbReference type="Pfam" id="PF00482"/>
    </source>
</evidence>
<dbReference type="PANTHER" id="PTHR35007">
    <property type="entry name" value="INTEGRAL MEMBRANE PROTEIN-RELATED"/>
    <property type="match status" value="1"/>
</dbReference>
<dbReference type="AlphaFoldDB" id="A0A543D9N3"/>
<keyword evidence="5 6" id="KW-0472">Membrane</keyword>
<dbReference type="Pfam" id="PF00482">
    <property type="entry name" value="T2SSF"/>
    <property type="match status" value="1"/>
</dbReference>
<feature type="transmembrane region" description="Helical" evidence="6">
    <location>
        <begin position="279"/>
        <end position="299"/>
    </location>
</feature>
<evidence type="ECO:0000256" key="2">
    <source>
        <dbReference type="ARBA" id="ARBA00022475"/>
    </source>
</evidence>
<keyword evidence="9" id="KW-1185">Reference proteome</keyword>
<dbReference type="OrthoDB" id="5243064at2"/>
<evidence type="ECO:0000256" key="5">
    <source>
        <dbReference type="ARBA" id="ARBA00023136"/>
    </source>
</evidence>